<proteinExistence type="inferred from homology"/>
<comment type="subcellular location">
    <subcellularLocation>
        <location evidence="18">Cell outer membrane</location>
        <topology evidence="18">Multi-pass membrane protein</topology>
    </subcellularLocation>
    <text evidence="18">One of the very few enzymes located there.</text>
</comment>
<dbReference type="PANTHER" id="PTHR40457">
    <property type="entry name" value="PHOSPHOLIPASE A1"/>
    <property type="match status" value="1"/>
</dbReference>
<dbReference type="Gene3D" id="2.40.230.10">
    <property type="entry name" value="Phospholipase A1"/>
    <property type="match status" value="1"/>
</dbReference>
<keyword evidence="12 18" id="KW-0378">Hydrolase</keyword>
<dbReference type="PANTHER" id="PTHR40457:SF1">
    <property type="entry name" value="PHOSPHOLIPASE A1"/>
    <property type="match status" value="1"/>
</dbReference>
<dbReference type="EC" id="3.1.1.4" evidence="6 18"/>
<gene>
    <name evidence="19" type="ORF">MU846_06820</name>
</gene>
<evidence type="ECO:0000256" key="3">
    <source>
        <dbReference type="ARBA" id="ARBA00010525"/>
    </source>
</evidence>
<evidence type="ECO:0000256" key="7">
    <source>
        <dbReference type="ARBA" id="ARBA00021726"/>
    </source>
</evidence>
<evidence type="ECO:0000256" key="9">
    <source>
        <dbReference type="ARBA" id="ARBA00022692"/>
    </source>
</evidence>
<evidence type="ECO:0000256" key="14">
    <source>
        <dbReference type="ARBA" id="ARBA00022963"/>
    </source>
</evidence>
<keyword evidence="13 18" id="KW-0106">Calcium</keyword>
<comment type="caution">
    <text evidence="19">The sequence shown here is derived from an EMBL/GenBank/DDBJ whole genome shotgun (WGS) entry which is preliminary data.</text>
</comment>
<dbReference type="SUPFAM" id="SSF56931">
    <property type="entry name" value="Outer membrane phospholipase A (OMPLA)"/>
    <property type="match status" value="1"/>
</dbReference>
<evidence type="ECO:0000256" key="16">
    <source>
        <dbReference type="ARBA" id="ARBA00023136"/>
    </source>
</evidence>
<evidence type="ECO:0000313" key="19">
    <source>
        <dbReference type="EMBL" id="MCK0537422.1"/>
    </source>
</evidence>
<keyword evidence="16" id="KW-0472">Membrane</keyword>
<comment type="catalytic activity">
    <reaction evidence="1 18">
        <text>a 1,2-diacyl-sn-glycero-3-phosphocholine + H2O = a 2-acyl-sn-glycero-3-phosphocholine + a fatty acid + H(+)</text>
        <dbReference type="Rhea" id="RHEA:18689"/>
        <dbReference type="ChEBI" id="CHEBI:15377"/>
        <dbReference type="ChEBI" id="CHEBI:15378"/>
        <dbReference type="ChEBI" id="CHEBI:28868"/>
        <dbReference type="ChEBI" id="CHEBI:57643"/>
        <dbReference type="ChEBI" id="CHEBI:57875"/>
        <dbReference type="EC" id="3.1.1.32"/>
    </reaction>
</comment>
<dbReference type="InterPro" id="IPR036541">
    <property type="entry name" value="PLipase_A1_sf"/>
</dbReference>
<comment type="cofactor">
    <cofactor evidence="18">
        <name>Ca(2+)</name>
        <dbReference type="ChEBI" id="CHEBI:29108"/>
    </cofactor>
    <text evidence="18">Binds 1 Ca(2+) ion per monomer. In the dimeric form the Ca(2+) is bound by different amino acids with binding of each Ca(2+) shared with ligands coming from each monomer. The Ca(2+) ion may have a role in catalysis.</text>
</comment>
<comment type="subunit">
    <text evidence="4 18">Homodimer; dimerization is reversible, and the dimeric form is the active one.</text>
</comment>
<reference evidence="19" key="1">
    <citation type="submission" date="2022-04" db="EMBL/GenBank/DDBJ databases">
        <title>Alcanivorax sp. CY1518 draft genome sequence.</title>
        <authorList>
            <person name="Zhao G."/>
            <person name="An M."/>
        </authorList>
    </citation>
    <scope>NUCLEOTIDE SEQUENCE</scope>
    <source>
        <strain evidence="19">CY1518</strain>
    </source>
</reference>
<comment type="function">
    <text evidence="18">Hydrolysis of phosphatidylcholine with phospholipase A2 (EC 3.1.1.4) and phospholipase A1 (EC 3.1.1.32) activities.</text>
</comment>
<feature type="signal peptide" evidence="18">
    <location>
        <begin position="1"/>
        <end position="23"/>
    </location>
</feature>
<evidence type="ECO:0000256" key="2">
    <source>
        <dbReference type="ARBA" id="ARBA00001604"/>
    </source>
</evidence>
<evidence type="ECO:0000256" key="18">
    <source>
        <dbReference type="RuleBase" id="RU366027"/>
    </source>
</evidence>
<comment type="similarity">
    <text evidence="3 18">Belongs to the phospholipase A1 family.</text>
</comment>
<dbReference type="PRINTS" id="PR01486">
    <property type="entry name" value="PHPHLIPASEA1"/>
</dbReference>
<evidence type="ECO:0000256" key="6">
    <source>
        <dbReference type="ARBA" id="ARBA00013278"/>
    </source>
</evidence>
<keyword evidence="17 18" id="KW-0998">Cell outer membrane</keyword>
<dbReference type="RefSeq" id="WP_246950859.1">
    <property type="nucleotide sequence ID" value="NZ_JALKII010000003.1"/>
</dbReference>
<evidence type="ECO:0000256" key="11">
    <source>
        <dbReference type="ARBA" id="ARBA00022729"/>
    </source>
</evidence>
<dbReference type="Proteomes" id="UP001165524">
    <property type="component" value="Unassembled WGS sequence"/>
</dbReference>
<accession>A0ABT0E6K3</accession>
<evidence type="ECO:0000256" key="1">
    <source>
        <dbReference type="ARBA" id="ARBA00000111"/>
    </source>
</evidence>
<dbReference type="Pfam" id="PF02253">
    <property type="entry name" value="PLA1"/>
    <property type="match status" value="1"/>
</dbReference>
<feature type="chain" id="PRO_5044989360" description="Phospholipase A1" evidence="18">
    <location>
        <begin position="24"/>
        <end position="356"/>
    </location>
</feature>
<keyword evidence="10 18" id="KW-0479">Metal-binding</keyword>
<evidence type="ECO:0000256" key="8">
    <source>
        <dbReference type="ARBA" id="ARBA00022452"/>
    </source>
</evidence>
<dbReference type="EMBL" id="JALKII010000003">
    <property type="protein sequence ID" value="MCK0537422.1"/>
    <property type="molecule type" value="Genomic_DNA"/>
</dbReference>
<keyword evidence="14 18" id="KW-0442">Lipid degradation</keyword>
<evidence type="ECO:0000256" key="5">
    <source>
        <dbReference type="ARBA" id="ARBA00013179"/>
    </source>
</evidence>
<keyword evidence="20" id="KW-1185">Reference proteome</keyword>
<evidence type="ECO:0000256" key="12">
    <source>
        <dbReference type="ARBA" id="ARBA00022801"/>
    </source>
</evidence>
<keyword evidence="11 18" id="KW-0732">Signal</keyword>
<sequence length="356" mass="40884">MPRRATLSLVLLCCLNLAPAAWAELVMPAAPDPDDTLAPQTDDATAVQPMDAQDACLLRALRNAPADTPLSTLKDSCGITERSGRQQNEDALRERLLLEQSTQFNPFAMTPHRRNYLMLGSYWSNPQWNDPAKEDHELNPVEVKFQLSIKMPLATQVLDHYNIYFAYTQVSFFQVYNKAQSRPFRETDYMPELFATRTVDWQFGPFDSELISFGYVHQSNGQDVPTSRSWDRLMFNYVARSGQYYWQLNTWYRLPESKKKRPMSSSGDDNPDIEKYMGNFELTVARPFGNHIAEIMLRNNLRRGENKGAVQLDYTFPISSRFKGIFQVFSGYGDSLINYDDYQNRVSLGVLLTDTL</sequence>
<evidence type="ECO:0000256" key="13">
    <source>
        <dbReference type="ARBA" id="ARBA00022837"/>
    </source>
</evidence>
<evidence type="ECO:0000256" key="17">
    <source>
        <dbReference type="ARBA" id="ARBA00023237"/>
    </source>
</evidence>
<dbReference type="CDD" id="cd00541">
    <property type="entry name" value="OMPLA"/>
    <property type="match status" value="1"/>
</dbReference>
<protein>
    <recommendedName>
        <fullName evidence="7 18">Phospholipase A1</fullName>
        <ecNumber evidence="5 18">3.1.1.32</ecNumber>
        <ecNumber evidence="6 18">3.1.1.4</ecNumber>
    </recommendedName>
    <alternativeName>
        <fullName evidence="18">Phosphatidylcholine 1-acylhydrolase</fullName>
    </alternativeName>
</protein>
<name>A0ABT0E6K3_9GAMM</name>
<evidence type="ECO:0000256" key="10">
    <source>
        <dbReference type="ARBA" id="ARBA00022723"/>
    </source>
</evidence>
<organism evidence="19 20">
    <name type="scientific">Alcanivorax quisquiliarum</name>
    <dbReference type="NCBI Taxonomy" id="2933565"/>
    <lineage>
        <taxon>Bacteria</taxon>
        <taxon>Pseudomonadati</taxon>
        <taxon>Pseudomonadota</taxon>
        <taxon>Gammaproteobacteria</taxon>
        <taxon>Oceanospirillales</taxon>
        <taxon>Alcanivoracaceae</taxon>
        <taxon>Alcanivorax</taxon>
    </lineage>
</organism>
<dbReference type="InterPro" id="IPR003187">
    <property type="entry name" value="PLipase_A1"/>
</dbReference>
<evidence type="ECO:0000256" key="15">
    <source>
        <dbReference type="ARBA" id="ARBA00023098"/>
    </source>
</evidence>
<dbReference type="EC" id="3.1.1.32" evidence="5 18"/>
<keyword evidence="9" id="KW-0812">Transmembrane</keyword>
<comment type="catalytic activity">
    <reaction evidence="2 18">
        <text>a 1,2-diacyl-sn-glycero-3-phosphocholine + H2O = a 1-acyl-sn-glycero-3-phosphocholine + a fatty acid + H(+)</text>
        <dbReference type="Rhea" id="RHEA:15801"/>
        <dbReference type="ChEBI" id="CHEBI:15377"/>
        <dbReference type="ChEBI" id="CHEBI:15378"/>
        <dbReference type="ChEBI" id="CHEBI:28868"/>
        <dbReference type="ChEBI" id="CHEBI:57643"/>
        <dbReference type="ChEBI" id="CHEBI:58168"/>
        <dbReference type="EC" id="3.1.1.4"/>
    </reaction>
</comment>
<keyword evidence="15 18" id="KW-0443">Lipid metabolism</keyword>
<evidence type="ECO:0000313" key="20">
    <source>
        <dbReference type="Proteomes" id="UP001165524"/>
    </source>
</evidence>
<evidence type="ECO:0000256" key="4">
    <source>
        <dbReference type="ARBA" id="ARBA00011702"/>
    </source>
</evidence>
<keyword evidence="8" id="KW-1134">Transmembrane beta strand</keyword>